<evidence type="ECO:0000256" key="2">
    <source>
        <dbReference type="ARBA" id="ARBA00022840"/>
    </source>
</evidence>
<dbReference type="InterPro" id="IPR037118">
    <property type="entry name" value="Val-tRNA_synth_C_sf"/>
</dbReference>
<organism evidence="6 7">
    <name type="scientific">Paenibacillus agri</name>
    <dbReference type="NCBI Taxonomy" id="2744309"/>
    <lineage>
        <taxon>Bacteria</taxon>
        <taxon>Bacillati</taxon>
        <taxon>Bacillota</taxon>
        <taxon>Bacilli</taxon>
        <taxon>Bacillales</taxon>
        <taxon>Paenibacillaceae</taxon>
        <taxon>Paenibacillus</taxon>
    </lineage>
</organism>
<dbReference type="Pfam" id="PF00005">
    <property type="entry name" value="ABC_tran"/>
    <property type="match status" value="2"/>
</dbReference>
<name>A0A850ELK3_9BACL</name>
<dbReference type="GO" id="GO:0005524">
    <property type="term" value="F:ATP binding"/>
    <property type="evidence" value="ECO:0007669"/>
    <property type="project" value="UniProtKB-KW"/>
</dbReference>
<dbReference type="Pfam" id="PF12848">
    <property type="entry name" value="ABC_tran_Xtn"/>
    <property type="match status" value="1"/>
</dbReference>
<evidence type="ECO:0000259" key="5">
    <source>
        <dbReference type="PROSITE" id="PS50893"/>
    </source>
</evidence>
<dbReference type="PROSITE" id="PS00211">
    <property type="entry name" value="ABC_TRANSPORTER_1"/>
    <property type="match status" value="2"/>
</dbReference>
<evidence type="ECO:0000256" key="1">
    <source>
        <dbReference type="ARBA" id="ARBA00022741"/>
    </source>
</evidence>
<dbReference type="PROSITE" id="PS50893">
    <property type="entry name" value="ABC_TRANSPORTER_2"/>
    <property type="match status" value="2"/>
</dbReference>
<evidence type="ECO:0000313" key="6">
    <source>
        <dbReference type="EMBL" id="NUU60609.1"/>
    </source>
</evidence>
<dbReference type="PANTHER" id="PTHR42855:SF2">
    <property type="entry name" value="DRUG RESISTANCE ABC TRANSPORTER,ATP-BINDING PROTEIN"/>
    <property type="match status" value="1"/>
</dbReference>
<accession>A0A850ELK3</accession>
<evidence type="ECO:0000256" key="3">
    <source>
        <dbReference type="SAM" id="Coils"/>
    </source>
</evidence>
<dbReference type="EMBL" id="JABWCS010000202">
    <property type="protein sequence ID" value="NUU60609.1"/>
    <property type="molecule type" value="Genomic_DNA"/>
</dbReference>
<dbReference type="SMART" id="SM00382">
    <property type="entry name" value="AAA"/>
    <property type="match status" value="2"/>
</dbReference>
<dbReference type="FunFam" id="3.40.50.300:FF:000011">
    <property type="entry name" value="Putative ABC transporter ATP-binding component"/>
    <property type="match status" value="1"/>
</dbReference>
<dbReference type="InterPro" id="IPR003439">
    <property type="entry name" value="ABC_transporter-like_ATP-bd"/>
</dbReference>
<dbReference type="InterPro" id="IPR032781">
    <property type="entry name" value="ABC_tran_Xtn"/>
</dbReference>
<feature type="region of interest" description="Disordered" evidence="4">
    <location>
        <begin position="558"/>
        <end position="619"/>
    </location>
</feature>
<dbReference type="InterPro" id="IPR003593">
    <property type="entry name" value="AAA+_ATPase"/>
</dbReference>
<dbReference type="GO" id="GO:0003677">
    <property type="term" value="F:DNA binding"/>
    <property type="evidence" value="ECO:0007669"/>
    <property type="project" value="InterPro"/>
</dbReference>
<dbReference type="GO" id="GO:0016887">
    <property type="term" value="F:ATP hydrolysis activity"/>
    <property type="evidence" value="ECO:0007669"/>
    <property type="project" value="InterPro"/>
</dbReference>
<dbReference type="Proteomes" id="UP000564806">
    <property type="component" value="Unassembled WGS sequence"/>
</dbReference>
<dbReference type="CDD" id="cd03221">
    <property type="entry name" value="ABCF_EF-3"/>
    <property type="match status" value="2"/>
</dbReference>
<comment type="caution">
    <text evidence="6">The sequence shown here is derived from an EMBL/GenBank/DDBJ whole genome shotgun (WGS) entry which is preliminary data.</text>
</comment>
<evidence type="ECO:0000256" key="4">
    <source>
        <dbReference type="SAM" id="MobiDB-lite"/>
    </source>
</evidence>
<dbReference type="Gene3D" id="3.40.50.300">
    <property type="entry name" value="P-loop containing nucleotide triphosphate hydrolases"/>
    <property type="match status" value="2"/>
</dbReference>
<feature type="coiled-coil region" evidence="3">
    <location>
        <begin position="93"/>
        <end position="120"/>
    </location>
</feature>
<dbReference type="InterPro" id="IPR051309">
    <property type="entry name" value="ABCF_ATPase"/>
</dbReference>
<reference evidence="6" key="1">
    <citation type="submission" date="2020-06" db="EMBL/GenBank/DDBJ databases">
        <title>Paenibacillus sp. nov., isolated from soil.</title>
        <authorList>
            <person name="Seo Y.L."/>
        </authorList>
    </citation>
    <scope>NUCLEOTIDE SEQUENCE [LARGE SCALE GENOMIC DNA]</scope>
    <source>
        <strain evidence="6">JW14</strain>
    </source>
</reference>
<dbReference type="InterPro" id="IPR017871">
    <property type="entry name" value="ABC_transporter-like_CS"/>
</dbReference>
<dbReference type="Gene3D" id="1.10.287.380">
    <property type="entry name" value="Valyl-tRNA synthetase, C-terminal domain"/>
    <property type="match status" value="1"/>
</dbReference>
<keyword evidence="3" id="KW-0175">Coiled coil</keyword>
<keyword evidence="1" id="KW-0547">Nucleotide-binding</keyword>
<dbReference type="PANTHER" id="PTHR42855">
    <property type="entry name" value="ABC TRANSPORTER ATP-BINDING SUBUNIT"/>
    <property type="match status" value="1"/>
</dbReference>
<feature type="domain" description="ABC transporter" evidence="5">
    <location>
        <begin position="3"/>
        <end position="262"/>
    </location>
</feature>
<sequence length="679" mass="76019">MIIQCQNVQKYHGAELVLNSITFEIRQGEKIGLIGRNGCGKTTLFHLLSGGERPDQGQISIRKGSVVGMLSQIQDFQESDTVYDILQRSFAETLQWQHRLRELEQEMSLLNAEIDEAHWNRLLREYGSLQDKFENAGGYEIEANIQRVSAGLGIQPEQYDRLFTSLSGGEKTKVGLAELLLRRPDVLLLDEPTNHLDMAAIEWLEQFLQDYDGTILAISHDRYFLDALVKKVIEIEDGEAITYHTNYSDYQKEKETRLLQQFADYQEQQKKIKQMQESIKRLIEWGNRSNPPNPGFHRRAASMQKALDRMVKVKRPILERRTMDLQLEQNDRSGNQALILDRVAKSYGERLLFKEASEVLRYGETTALIGGNGAGKSTLLRMVLGEETPDSGSCTLGSRAAVGYLAQEAVPGDGGQSVLRYFREEAGLEEGEARGQLARFLFYGSDVFKDIANLSGGEWTRLRFAVLMHRRPNLLILDEPTNHLDIDSREALEEALEEFPGTVLAVSHDRYFINRCFRKLWCIENGRFHVFQGNYEYYKEKQAELAASAGVSQQDLTATGKNAAGSSQRATDRDASTSGKHNGSRLVPPQTGGAGTKGSGKKRSGGAGASRPARSQAAWEQDIAAAEQVLGDIDARMMDPLIGNDVTALTELQQERDAAQEKLDELYSAWMEAAEGAVE</sequence>
<dbReference type="AlphaFoldDB" id="A0A850ELK3"/>
<keyword evidence="2 6" id="KW-0067">ATP-binding</keyword>
<gene>
    <name evidence="6" type="ORF">HPT30_09660</name>
</gene>
<dbReference type="RefSeq" id="WP_175371187.1">
    <property type="nucleotide sequence ID" value="NZ_JABWCS010000202.1"/>
</dbReference>
<dbReference type="NCBIfam" id="NF000355">
    <property type="entry name" value="ribo_prot_ABC_F"/>
    <property type="match status" value="1"/>
</dbReference>
<feature type="compositionally biased region" description="Polar residues" evidence="4">
    <location>
        <begin position="558"/>
        <end position="569"/>
    </location>
</feature>
<evidence type="ECO:0000313" key="7">
    <source>
        <dbReference type="Proteomes" id="UP000564806"/>
    </source>
</evidence>
<dbReference type="InterPro" id="IPR027417">
    <property type="entry name" value="P-loop_NTPase"/>
</dbReference>
<feature type="domain" description="ABC transporter" evidence="5">
    <location>
        <begin position="338"/>
        <end position="550"/>
    </location>
</feature>
<proteinExistence type="predicted"/>
<protein>
    <submittedName>
        <fullName evidence="6">ABC-F family ATP-binding cassette domain-containing protein</fullName>
    </submittedName>
</protein>
<keyword evidence="7" id="KW-1185">Reference proteome</keyword>
<dbReference type="SUPFAM" id="SSF52540">
    <property type="entry name" value="P-loop containing nucleoside triphosphate hydrolases"/>
    <property type="match status" value="2"/>
</dbReference>